<reference evidence="11 12" key="1">
    <citation type="journal article" date="2011" name="J. Gen. Appl. Microbiol.">
        <title>Draft genome sequencing of the enigmatic yeast Saitoella complicata.</title>
        <authorList>
            <person name="Nishida H."/>
            <person name="Hamamoto M."/>
            <person name="Sugiyama J."/>
        </authorList>
    </citation>
    <scope>NUCLEOTIDE SEQUENCE [LARGE SCALE GENOMIC DNA]</scope>
    <source>
        <strain evidence="11 12">NRRL Y-17804</strain>
    </source>
</reference>
<dbReference type="PROSITE" id="PS52002">
    <property type="entry name" value="SM"/>
    <property type="match status" value="1"/>
</dbReference>
<dbReference type="STRING" id="698492.A0A0E9NAL0"/>
<evidence type="ECO:0000256" key="2">
    <source>
        <dbReference type="ARBA" id="ARBA00006850"/>
    </source>
</evidence>
<dbReference type="RefSeq" id="XP_019027706.1">
    <property type="nucleotide sequence ID" value="XM_019170964.1"/>
</dbReference>
<evidence type="ECO:0000256" key="7">
    <source>
        <dbReference type="ARBA" id="ARBA00023242"/>
    </source>
</evidence>
<dbReference type="GO" id="GO:0071004">
    <property type="term" value="C:U2-type prespliceosome"/>
    <property type="evidence" value="ECO:0007669"/>
    <property type="project" value="TreeGrafter"/>
</dbReference>
<dbReference type="EMBL" id="BACD03000004">
    <property type="protein sequence ID" value="GAO46435.1"/>
    <property type="molecule type" value="Genomic_DNA"/>
</dbReference>
<keyword evidence="6" id="KW-0508">mRNA splicing</keyword>
<keyword evidence="4" id="KW-0747">Spliceosome</keyword>
<sequence>MDRNQTRGNGNSRGRGGGRGGYGGTQDRPKKEAILDLAKYKDKQIRVKFAGGREVVGTLKGHDQLMNLVLDDVQEYLRDPEDGQVTEQTRQLGLIVVRGVNLVLISPIDGSEEIPNPFAPPPDM</sequence>
<comment type="similarity">
    <text evidence="2">Belongs to the snRNP Sm proteins family.</text>
</comment>
<keyword evidence="5" id="KW-0694">RNA-binding</keyword>
<organism evidence="11 12">
    <name type="scientific">Saitoella complicata (strain BCRC 22490 / CBS 7301 / JCM 7358 / NBRC 10748 / NRRL Y-17804)</name>
    <dbReference type="NCBI Taxonomy" id="698492"/>
    <lineage>
        <taxon>Eukaryota</taxon>
        <taxon>Fungi</taxon>
        <taxon>Dikarya</taxon>
        <taxon>Ascomycota</taxon>
        <taxon>Taphrinomycotina</taxon>
        <taxon>Taphrinomycotina incertae sedis</taxon>
        <taxon>Saitoella</taxon>
    </lineage>
</organism>
<dbReference type="GO" id="GO:1990726">
    <property type="term" value="C:Lsm1-7-Pat1 complex"/>
    <property type="evidence" value="ECO:0007669"/>
    <property type="project" value="TreeGrafter"/>
</dbReference>
<dbReference type="PANTHER" id="PTHR10553">
    <property type="entry name" value="SMALL NUCLEAR RIBONUCLEOPROTEIN"/>
    <property type="match status" value="1"/>
</dbReference>
<evidence type="ECO:0000256" key="1">
    <source>
        <dbReference type="ARBA" id="ARBA00004123"/>
    </source>
</evidence>
<reference evidence="11 12" key="3">
    <citation type="journal article" date="2015" name="Genome Announc.">
        <title>Draft Genome Sequence of the Archiascomycetous Yeast Saitoella complicata.</title>
        <authorList>
            <person name="Yamauchi K."/>
            <person name="Kondo S."/>
            <person name="Hamamoto M."/>
            <person name="Takahashi Y."/>
            <person name="Ogura Y."/>
            <person name="Hayashi T."/>
            <person name="Nishida H."/>
        </authorList>
    </citation>
    <scope>NUCLEOTIDE SEQUENCE [LARGE SCALE GENOMIC DNA]</scope>
    <source>
        <strain evidence="11 12">NRRL Y-17804</strain>
    </source>
</reference>
<dbReference type="SUPFAM" id="SSF50182">
    <property type="entry name" value="Sm-like ribonucleoproteins"/>
    <property type="match status" value="1"/>
</dbReference>
<dbReference type="InterPro" id="IPR017132">
    <property type="entry name" value="Lsm7"/>
</dbReference>
<dbReference type="GO" id="GO:0071013">
    <property type="term" value="C:catalytic step 2 spliceosome"/>
    <property type="evidence" value="ECO:0007669"/>
    <property type="project" value="TreeGrafter"/>
</dbReference>
<dbReference type="GO" id="GO:0005688">
    <property type="term" value="C:U6 snRNP"/>
    <property type="evidence" value="ECO:0007669"/>
    <property type="project" value="TreeGrafter"/>
</dbReference>
<evidence type="ECO:0000313" key="11">
    <source>
        <dbReference type="EMBL" id="GAO46435.1"/>
    </source>
</evidence>
<dbReference type="Proteomes" id="UP000033140">
    <property type="component" value="Unassembled WGS sequence"/>
</dbReference>
<dbReference type="GO" id="GO:0000956">
    <property type="term" value="P:nuclear-transcribed mRNA catabolic process"/>
    <property type="evidence" value="ECO:0007669"/>
    <property type="project" value="InterPro"/>
</dbReference>
<dbReference type="OrthoDB" id="274944at2759"/>
<evidence type="ECO:0000256" key="5">
    <source>
        <dbReference type="ARBA" id="ARBA00022884"/>
    </source>
</evidence>
<feature type="region of interest" description="Disordered" evidence="9">
    <location>
        <begin position="1"/>
        <end position="30"/>
    </location>
</feature>
<evidence type="ECO:0000259" key="10">
    <source>
        <dbReference type="PROSITE" id="PS52002"/>
    </source>
</evidence>
<accession>A0A0E9NAL0</accession>
<proteinExistence type="inferred from homology"/>
<dbReference type="CDD" id="cd01729">
    <property type="entry name" value="LSm7"/>
    <property type="match status" value="1"/>
</dbReference>
<keyword evidence="7" id="KW-0539">Nucleus</keyword>
<evidence type="ECO:0000256" key="9">
    <source>
        <dbReference type="SAM" id="MobiDB-lite"/>
    </source>
</evidence>
<dbReference type="SMART" id="SM00651">
    <property type="entry name" value="Sm"/>
    <property type="match status" value="1"/>
</dbReference>
<dbReference type="FunFam" id="2.30.30.100:FF:000043">
    <property type="entry name" value="U6 snRNA-associated Sm-like protein LSm7"/>
    <property type="match status" value="1"/>
</dbReference>
<keyword evidence="8" id="KW-0687">Ribonucleoprotein</keyword>
<dbReference type="PIRSF" id="PIRSF037188">
    <property type="entry name" value="U6_snRNA_Lsm7"/>
    <property type="match status" value="1"/>
</dbReference>
<dbReference type="Gene3D" id="2.30.30.100">
    <property type="match status" value="1"/>
</dbReference>
<dbReference type="InterPro" id="IPR010920">
    <property type="entry name" value="LSM_dom_sf"/>
</dbReference>
<dbReference type="AlphaFoldDB" id="A0A0E9NAL0"/>
<evidence type="ECO:0000256" key="3">
    <source>
        <dbReference type="ARBA" id="ARBA00022664"/>
    </source>
</evidence>
<evidence type="ECO:0000256" key="8">
    <source>
        <dbReference type="ARBA" id="ARBA00023274"/>
    </source>
</evidence>
<dbReference type="GO" id="GO:0097526">
    <property type="term" value="C:spliceosomal tri-snRNP complex"/>
    <property type="evidence" value="ECO:0007669"/>
    <property type="project" value="TreeGrafter"/>
</dbReference>
<evidence type="ECO:0000256" key="6">
    <source>
        <dbReference type="ARBA" id="ARBA00023187"/>
    </source>
</evidence>
<feature type="compositionally biased region" description="Gly residues" evidence="9">
    <location>
        <begin position="11"/>
        <end position="24"/>
    </location>
</feature>
<dbReference type="InterPro" id="IPR044641">
    <property type="entry name" value="Lsm7/SmG-like"/>
</dbReference>
<gene>
    <name evidence="11" type="ORF">G7K_0666-t1</name>
</gene>
<feature type="domain" description="Sm" evidence="10">
    <location>
        <begin position="32"/>
        <end position="111"/>
    </location>
</feature>
<keyword evidence="3" id="KW-0507">mRNA processing</keyword>
<dbReference type="GO" id="GO:0003723">
    <property type="term" value="F:RNA binding"/>
    <property type="evidence" value="ECO:0007669"/>
    <property type="project" value="UniProtKB-KW"/>
</dbReference>
<protein>
    <recommendedName>
        <fullName evidence="10">Sm domain-containing protein</fullName>
    </recommendedName>
</protein>
<reference evidence="11 12" key="2">
    <citation type="journal article" date="2014" name="J. Gen. Appl. Microbiol.">
        <title>The early diverging ascomycetous budding yeast Saitoella complicata has three histone deacetylases belonging to the Clr6, Hos2, and Rpd3 lineages.</title>
        <authorList>
            <person name="Nishida H."/>
            <person name="Matsumoto T."/>
            <person name="Kondo S."/>
            <person name="Hamamoto M."/>
            <person name="Yoshikawa H."/>
        </authorList>
    </citation>
    <scope>NUCLEOTIDE SEQUENCE [LARGE SCALE GENOMIC DNA]</scope>
    <source>
        <strain evidence="11 12">NRRL Y-17804</strain>
    </source>
</reference>
<dbReference type="InterPro" id="IPR047575">
    <property type="entry name" value="Sm"/>
</dbReference>
<name>A0A0E9NAL0_SAICN</name>
<comment type="caution">
    <text evidence="11">The sequence shown here is derived from an EMBL/GenBank/DDBJ whole genome shotgun (WGS) entry which is preliminary data.</text>
</comment>
<evidence type="ECO:0000256" key="4">
    <source>
        <dbReference type="ARBA" id="ARBA00022728"/>
    </source>
</evidence>
<dbReference type="PANTHER" id="PTHR10553:SF5">
    <property type="entry name" value="U6 SNRNA-ASSOCIATED SM-LIKE PROTEIN LSM7"/>
    <property type="match status" value="1"/>
</dbReference>
<keyword evidence="12" id="KW-1185">Reference proteome</keyword>
<dbReference type="InterPro" id="IPR001163">
    <property type="entry name" value="Sm_dom_euk/arc"/>
</dbReference>
<evidence type="ECO:0000313" key="12">
    <source>
        <dbReference type="Proteomes" id="UP000033140"/>
    </source>
</evidence>
<dbReference type="Pfam" id="PF01423">
    <property type="entry name" value="LSM"/>
    <property type="match status" value="1"/>
</dbReference>
<comment type="subcellular location">
    <subcellularLocation>
        <location evidence="1">Nucleus</location>
    </subcellularLocation>
</comment>
<dbReference type="GO" id="GO:0000398">
    <property type="term" value="P:mRNA splicing, via spliceosome"/>
    <property type="evidence" value="ECO:0007669"/>
    <property type="project" value="InterPro"/>
</dbReference>
<dbReference type="OMA" id="PFVQQEE"/>